<feature type="compositionally biased region" description="Basic and acidic residues" evidence="1">
    <location>
        <begin position="93"/>
        <end position="110"/>
    </location>
</feature>
<feature type="compositionally biased region" description="Acidic residues" evidence="1">
    <location>
        <begin position="81"/>
        <end position="91"/>
    </location>
</feature>
<name>A0A8J1JUK5_XENTR</name>
<evidence type="ECO:0000256" key="1">
    <source>
        <dbReference type="SAM" id="MobiDB-lite"/>
    </source>
</evidence>
<dbReference type="Gene3D" id="1.10.287.3160">
    <property type="match status" value="1"/>
</dbReference>
<dbReference type="AlphaFoldDB" id="A0A8J1JUK5"/>
<proteinExistence type="predicted"/>
<dbReference type="GeneID" id="101734072"/>
<protein>
    <submittedName>
        <fullName evidence="3">Uncharacterized protein LOC101734072</fullName>
    </submittedName>
</protein>
<accession>A0A8J1JUK5</accession>
<dbReference type="AGR" id="Xenbase:XB-GENE-29087503"/>
<feature type="compositionally biased region" description="Polar residues" evidence="1">
    <location>
        <begin position="1"/>
        <end position="22"/>
    </location>
</feature>
<gene>
    <name evidence="3 4" type="primary">LOC101734072</name>
</gene>
<organism evidence="2 3">
    <name type="scientific">Xenopus tropicalis</name>
    <name type="common">Western clawed frog</name>
    <name type="synonym">Silurana tropicalis</name>
    <dbReference type="NCBI Taxonomy" id="8364"/>
    <lineage>
        <taxon>Eukaryota</taxon>
        <taxon>Metazoa</taxon>
        <taxon>Chordata</taxon>
        <taxon>Craniata</taxon>
        <taxon>Vertebrata</taxon>
        <taxon>Euteleostomi</taxon>
        <taxon>Amphibia</taxon>
        <taxon>Batrachia</taxon>
        <taxon>Anura</taxon>
        <taxon>Pipoidea</taxon>
        <taxon>Pipidae</taxon>
        <taxon>Xenopodinae</taxon>
        <taxon>Xenopus</taxon>
        <taxon>Silurana</taxon>
    </lineage>
</organism>
<keyword evidence="2" id="KW-1185">Reference proteome</keyword>
<feature type="region of interest" description="Disordered" evidence="1">
    <location>
        <begin position="55"/>
        <end position="117"/>
    </location>
</feature>
<dbReference type="OrthoDB" id="10528317at2759"/>
<feature type="region of interest" description="Disordered" evidence="1">
    <location>
        <begin position="1"/>
        <end position="40"/>
    </location>
</feature>
<dbReference type="RefSeq" id="XP_031761559.1">
    <property type="nucleotide sequence ID" value="XM_031905699.1"/>
</dbReference>
<dbReference type="Xenbase" id="XB-GENE-29087503">
    <property type="gene designation" value="LOC101734072"/>
</dbReference>
<evidence type="ECO:0000313" key="4">
    <source>
        <dbReference type="Xenbase" id="XB-GENE-29087503"/>
    </source>
</evidence>
<reference evidence="3" key="1">
    <citation type="submission" date="2025-08" db="UniProtKB">
        <authorList>
            <consortium name="RefSeq"/>
        </authorList>
    </citation>
    <scope>IDENTIFICATION</scope>
    <source>
        <strain evidence="3">Nigerian</strain>
        <tissue evidence="3">Liver and blood</tissue>
    </source>
</reference>
<dbReference type="Proteomes" id="UP000008143">
    <property type="component" value="Chromosome 7"/>
</dbReference>
<evidence type="ECO:0000313" key="3">
    <source>
        <dbReference type="RefSeq" id="XP_031761559.1"/>
    </source>
</evidence>
<evidence type="ECO:0000313" key="2">
    <source>
        <dbReference type="Proteomes" id="UP000008143"/>
    </source>
</evidence>
<sequence length="225" mass="24970">MAHTVVTQPQGGANQVQPTQMPITPELDREAIPSTSAKPPQLEDLFDWIKSTIQSTISQSSTCPRKRKSQALLDTNSSDTDVSEQDSEPELGEVSHSDADTDDSGRDQHYHSIASPDTAKRLLRDMLATLEIKDDRTTASKADRVLGVQPKKARTFPVSKSISQLIENKWAKPDHRLTLTQRFLTTYPIPEEQQKLWDKAPRVDSTVAHLSKNTALPTEEAAFNG</sequence>
<dbReference type="KEGG" id="xtr:101734072"/>